<evidence type="ECO:0000256" key="5">
    <source>
        <dbReference type="SAM" id="MobiDB-lite"/>
    </source>
</evidence>
<dbReference type="HOGENOM" id="CLU_066774_0_0_1"/>
<keyword evidence="2" id="KW-0863">Zinc-finger</keyword>
<keyword evidence="3" id="KW-0862">Zinc</keyword>
<dbReference type="GO" id="GO:0008270">
    <property type="term" value="F:zinc ion binding"/>
    <property type="evidence" value="ECO:0007669"/>
    <property type="project" value="UniProtKB-KW"/>
</dbReference>
<feature type="region of interest" description="Disordered" evidence="5">
    <location>
        <begin position="86"/>
        <end position="127"/>
    </location>
</feature>
<gene>
    <name evidence="7" type="ORF">GSPATT00022685001</name>
</gene>
<evidence type="ECO:0000256" key="1">
    <source>
        <dbReference type="ARBA" id="ARBA00022723"/>
    </source>
</evidence>
<dbReference type="KEGG" id="ptm:GSPATT00022685001"/>
<dbReference type="RefSeq" id="XP_001456910.1">
    <property type="nucleotide sequence ID" value="XM_001456873.1"/>
</dbReference>
<evidence type="ECO:0000256" key="3">
    <source>
        <dbReference type="ARBA" id="ARBA00022833"/>
    </source>
</evidence>
<sequence length="365" mass="42073">MMNVSKCSKCLNVPDDILMLTCSHDLCLLCAAKSFSQQPSKRSKKVKHPLIIEQFFVCDICSSNTELDANSVYELEKLHLTTALQDRSNRKPASQSKSNITSEKQLKPRSQNRQENKENAKEKPIKYTAQTMEARVSVHQSQRNMSKQQSENSFIQNSRGMCIDHPEEEVSYYCFDCNSKCICPECIIHGIHKNHEVKTIKKSYPIVRKQLEDQLEQNNQCIIQVENQKQELEKKQIQQQAIQDHLRLQIAQEFQALHQLLNSKQSELLEKVDNQPTIMEQQDGYINRLNEVEFKLSNFNEKINDVIDSKDECGLLNYYGSIYGQPTPQIPPLPNIKEVQLSNQIFTQINDVKKLIGGLDIDCNQ</sequence>
<dbReference type="InterPro" id="IPR017907">
    <property type="entry name" value="Znf_RING_CS"/>
</dbReference>
<feature type="compositionally biased region" description="Polar residues" evidence="5">
    <location>
        <begin position="86"/>
        <end position="111"/>
    </location>
</feature>
<dbReference type="EMBL" id="CT868655">
    <property type="protein sequence ID" value="CAK89513.1"/>
    <property type="molecule type" value="Genomic_DNA"/>
</dbReference>
<dbReference type="InParanoid" id="A0E2J6"/>
<keyword evidence="4" id="KW-0175">Coiled coil</keyword>
<dbReference type="Pfam" id="PF00643">
    <property type="entry name" value="zf-B_box"/>
    <property type="match status" value="1"/>
</dbReference>
<accession>A0E2J6</accession>
<keyword evidence="8" id="KW-1185">Reference proteome</keyword>
<organism evidence="7 8">
    <name type="scientific">Paramecium tetraurelia</name>
    <dbReference type="NCBI Taxonomy" id="5888"/>
    <lineage>
        <taxon>Eukaryota</taxon>
        <taxon>Sar</taxon>
        <taxon>Alveolata</taxon>
        <taxon>Ciliophora</taxon>
        <taxon>Intramacronucleata</taxon>
        <taxon>Oligohymenophorea</taxon>
        <taxon>Peniculida</taxon>
        <taxon>Parameciidae</taxon>
        <taxon>Paramecium</taxon>
    </lineage>
</organism>
<dbReference type="PANTHER" id="PTHR25462">
    <property type="entry name" value="BONUS, ISOFORM C-RELATED"/>
    <property type="match status" value="1"/>
</dbReference>
<dbReference type="Proteomes" id="UP000000600">
    <property type="component" value="Unassembled WGS sequence"/>
</dbReference>
<dbReference type="OMA" id="IKYTAQT"/>
<evidence type="ECO:0000259" key="6">
    <source>
        <dbReference type="SMART" id="SM00336"/>
    </source>
</evidence>
<dbReference type="Gene3D" id="3.30.40.10">
    <property type="entry name" value="Zinc/RING finger domain, C3HC4 (zinc finger)"/>
    <property type="match status" value="1"/>
</dbReference>
<dbReference type="PROSITE" id="PS00518">
    <property type="entry name" value="ZF_RING_1"/>
    <property type="match status" value="1"/>
</dbReference>
<evidence type="ECO:0000313" key="8">
    <source>
        <dbReference type="Proteomes" id="UP000000600"/>
    </source>
</evidence>
<dbReference type="GO" id="GO:0061659">
    <property type="term" value="F:ubiquitin-like protein ligase activity"/>
    <property type="evidence" value="ECO:0000318"/>
    <property type="project" value="GO_Central"/>
</dbReference>
<dbReference type="SMART" id="SM00336">
    <property type="entry name" value="BBOX"/>
    <property type="match status" value="1"/>
</dbReference>
<dbReference type="InterPro" id="IPR047153">
    <property type="entry name" value="TRIM45/56/19-like"/>
</dbReference>
<dbReference type="PANTHER" id="PTHR25462:SF296">
    <property type="entry name" value="MEIOTIC P26, ISOFORM F"/>
    <property type="match status" value="1"/>
</dbReference>
<dbReference type="InterPro" id="IPR000315">
    <property type="entry name" value="Znf_B-box"/>
</dbReference>
<dbReference type="GeneID" id="5042695"/>
<dbReference type="eggNOG" id="ENOG502SQQT">
    <property type="taxonomic scope" value="Eukaryota"/>
</dbReference>
<evidence type="ECO:0000256" key="2">
    <source>
        <dbReference type="ARBA" id="ARBA00022771"/>
    </source>
</evidence>
<proteinExistence type="predicted"/>
<keyword evidence="1" id="KW-0479">Metal-binding</keyword>
<evidence type="ECO:0000313" key="7">
    <source>
        <dbReference type="EMBL" id="CAK89513.1"/>
    </source>
</evidence>
<evidence type="ECO:0000256" key="4">
    <source>
        <dbReference type="SAM" id="Coils"/>
    </source>
</evidence>
<protein>
    <recommendedName>
        <fullName evidence="6">B box-type domain-containing protein</fullName>
    </recommendedName>
</protein>
<dbReference type="SUPFAM" id="SSF57845">
    <property type="entry name" value="B-box zinc-binding domain"/>
    <property type="match status" value="1"/>
</dbReference>
<feature type="coiled-coil region" evidence="4">
    <location>
        <begin position="208"/>
        <end position="245"/>
    </location>
</feature>
<dbReference type="CDD" id="cd19756">
    <property type="entry name" value="Bbox2"/>
    <property type="match status" value="1"/>
</dbReference>
<dbReference type="InterPro" id="IPR013083">
    <property type="entry name" value="Znf_RING/FYVE/PHD"/>
</dbReference>
<feature type="domain" description="B box-type" evidence="6">
    <location>
        <begin position="157"/>
        <end position="200"/>
    </location>
</feature>
<reference evidence="7 8" key="1">
    <citation type="journal article" date="2006" name="Nature">
        <title>Global trends of whole-genome duplications revealed by the ciliate Paramecium tetraurelia.</title>
        <authorList>
            <consortium name="Genoscope"/>
            <person name="Aury J.-M."/>
            <person name="Jaillon O."/>
            <person name="Duret L."/>
            <person name="Noel B."/>
            <person name="Jubin C."/>
            <person name="Porcel B.M."/>
            <person name="Segurens B."/>
            <person name="Daubin V."/>
            <person name="Anthouard V."/>
            <person name="Aiach N."/>
            <person name="Arnaiz O."/>
            <person name="Billaut A."/>
            <person name="Beisson J."/>
            <person name="Blanc I."/>
            <person name="Bouhouche K."/>
            <person name="Camara F."/>
            <person name="Duharcourt S."/>
            <person name="Guigo R."/>
            <person name="Gogendeau D."/>
            <person name="Katinka M."/>
            <person name="Keller A.-M."/>
            <person name="Kissmehl R."/>
            <person name="Klotz C."/>
            <person name="Koll F."/>
            <person name="Le Moue A."/>
            <person name="Lepere C."/>
            <person name="Malinsky S."/>
            <person name="Nowacki M."/>
            <person name="Nowak J.K."/>
            <person name="Plattner H."/>
            <person name="Poulain J."/>
            <person name="Ruiz F."/>
            <person name="Serrano V."/>
            <person name="Zagulski M."/>
            <person name="Dessen P."/>
            <person name="Betermier M."/>
            <person name="Weissenbach J."/>
            <person name="Scarpelli C."/>
            <person name="Schachter V."/>
            <person name="Sperling L."/>
            <person name="Meyer E."/>
            <person name="Cohen J."/>
            <person name="Wincker P."/>
        </authorList>
    </citation>
    <scope>NUCLEOTIDE SEQUENCE [LARGE SCALE GENOMIC DNA]</scope>
    <source>
        <strain evidence="7 8">Stock d4-2</strain>
    </source>
</reference>
<name>A0E2J6_PARTE</name>
<dbReference type="Gene3D" id="3.30.160.60">
    <property type="entry name" value="Classic Zinc Finger"/>
    <property type="match status" value="1"/>
</dbReference>
<dbReference type="AlphaFoldDB" id="A0E2J6"/>
<dbReference type="STRING" id="5888.A0E2J6"/>
<feature type="compositionally biased region" description="Basic and acidic residues" evidence="5">
    <location>
        <begin position="112"/>
        <end position="125"/>
    </location>
</feature>
<dbReference type="OrthoDB" id="5351233at2759"/>